<keyword evidence="5 9" id="KW-0812">Transmembrane</keyword>
<reference evidence="10 11" key="1">
    <citation type="journal article" date="2018" name="Science">
        <title>The opium poppy genome and morphinan production.</title>
        <authorList>
            <person name="Guo L."/>
            <person name="Winzer T."/>
            <person name="Yang X."/>
            <person name="Li Y."/>
            <person name="Ning Z."/>
            <person name="He Z."/>
            <person name="Teodor R."/>
            <person name="Lu Y."/>
            <person name="Bowser T.A."/>
            <person name="Graham I.A."/>
            <person name="Ye K."/>
        </authorList>
    </citation>
    <scope>NUCLEOTIDE SEQUENCE [LARGE SCALE GENOMIC DNA]</scope>
    <source>
        <strain evidence="11">cv. HN1</strain>
        <tissue evidence="10">Leaves</tissue>
    </source>
</reference>
<proteinExistence type="inferred from homology"/>
<evidence type="ECO:0000256" key="9">
    <source>
        <dbReference type="SAM" id="Phobius"/>
    </source>
</evidence>
<keyword evidence="11" id="KW-1185">Reference proteome</keyword>
<dbReference type="Pfam" id="PF11891">
    <property type="entry name" value="RETICULATA-like"/>
    <property type="match status" value="1"/>
</dbReference>
<dbReference type="STRING" id="3469.A0A4Y7L9A7"/>
<dbReference type="Proteomes" id="UP000316621">
    <property type="component" value="Chromosome 10"/>
</dbReference>
<name>A0A4Y7L9A7_PAPSO</name>
<evidence type="ECO:0000256" key="8">
    <source>
        <dbReference type="ARBA" id="ARBA00023136"/>
    </source>
</evidence>
<evidence type="ECO:0000256" key="5">
    <source>
        <dbReference type="ARBA" id="ARBA00022692"/>
    </source>
</evidence>
<keyword evidence="3" id="KW-0150">Chloroplast</keyword>
<protein>
    <submittedName>
        <fullName evidence="10">Uncharacterized protein</fullName>
    </submittedName>
</protein>
<evidence type="ECO:0000256" key="2">
    <source>
        <dbReference type="ARBA" id="ARBA00010793"/>
    </source>
</evidence>
<dbReference type="AlphaFoldDB" id="A0A4Y7L9A7"/>
<dbReference type="GO" id="GO:0031969">
    <property type="term" value="C:chloroplast membrane"/>
    <property type="evidence" value="ECO:0007669"/>
    <property type="project" value="UniProtKB-SubCell"/>
</dbReference>
<dbReference type="EMBL" id="CM010724">
    <property type="protein sequence ID" value="RZC80745.1"/>
    <property type="molecule type" value="Genomic_DNA"/>
</dbReference>
<evidence type="ECO:0000256" key="4">
    <source>
        <dbReference type="ARBA" id="ARBA00022640"/>
    </source>
</evidence>
<keyword evidence="6" id="KW-0809">Transit peptide</keyword>
<comment type="subcellular location">
    <subcellularLocation>
        <location evidence="1">Plastid</location>
        <location evidence="1">Chloroplast membrane</location>
        <topology evidence="1">Multi-pass membrane protein</topology>
    </subcellularLocation>
</comment>
<evidence type="ECO:0000256" key="3">
    <source>
        <dbReference type="ARBA" id="ARBA00022528"/>
    </source>
</evidence>
<keyword evidence="7 9" id="KW-1133">Transmembrane helix</keyword>
<evidence type="ECO:0000256" key="1">
    <source>
        <dbReference type="ARBA" id="ARBA00004508"/>
    </source>
</evidence>
<sequence length="209" mass="22605">MEEIVGVSACALGDMTSLPNFGLNELDFVFSTLVVGSILNFVLMYLLAPTMGSTSSSLPSIFVRCTQSHMFEPGMFTLLDRFGTLVYKGAVFVVVGVAVGLVGTVLTTKKMDPNFETTNKPLSTLLIAMTWETHMCLSSNFSYQTPNGIEFLIEKGLPPVVFKGSVFLSGCMNNVLGGVSFVNLERLTGSQKFEGKLIVSIKEGVEEET</sequence>
<gene>
    <name evidence="10" type="ORF">C5167_043317</name>
</gene>
<dbReference type="Gramene" id="RZC80745">
    <property type="protein sequence ID" value="RZC80745"/>
    <property type="gene ID" value="C5167_043317"/>
</dbReference>
<dbReference type="PANTHER" id="PTHR31620">
    <property type="entry name" value="PROTEIN RETICULATA-RELATED 2, CHLOROPLASTIC-RELATED"/>
    <property type="match status" value="1"/>
</dbReference>
<accession>A0A4Y7L9A7</accession>
<feature type="transmembrane region" description="Helical" evidence="9">
    <location>
        <begin position="28"/>
        <end position="48"/>
    </location>
</feature>
<evidence type="ECO:0000256" key="6">
    <source>
        <dbReference type="ARBA" id="ARBA00022946"/>
    </source>
</evidence>
<keyword evidence="4" id="KW-0934">Plastid</keyword>
<comment type="similarity">
    <text evidence="2">Belongs to the RETICULATA family.</text>
</comment>
<evidence type="ECO:0000313" key="10">
    <source>
        <dbReference type="EMBL" id="RZC80745.1"/>
    </source>
</evidence>
<evidence type="ECO:0000313" key="11">
    <source>
        <dbReference type="Proteomes" id="UP000316621"/>
    </source>
</evidence>
<evidence type="ECO:0000256" key="7">
    <source>
        <dbReference type="ARBA" id="ARBA00022989"/>
    </source>
</evidence>
<dbReference type="OMA" id="ITWVAHI"/>
<feature type="transmembrane region" description="Helical" evidence="9">
    <location>
        <begin position="85"/>
        <end position="106"/>
    </location>
</feature>
<keyword evidence="8 9" id="KW-0472">Membrane</keyword>
<organism evidence="10 11">
    <name type="scientific">Papaver somniferum</name>
    <name type="common">Opium poppy</name>
    <dbReference type="NCBI Taxonomy" id="3469"/>
    <lineage>
        <taxon>Eukaryota</taxon>
        <taxon>Viridiplantae</taxon>
        <taxon>Streptophyta</taxon>
        <taxon>Embryophyta</taxon>
        <taxon>Tracheophyta</taxon>
        <taxon>Spermatophyta</taxon>
        <taxon>Magnoliopsida</taxon>
        <taxon>Ranunculales</taxon>
        <taxon>Papaveraceae</taxon>
        <taxon>Papaveroideae</taxon>
        <taxon>Papaver</taxon>
    </lineage>
</organism>
<dbReference type="InterPro" id="IPR021825">
    <property type="entry name" value="RETICULATA-related"/>
</dbReference>
<dbReference type="PANTHER" id="PTHR31620:SF15">
    <property type="entry name" value="PROTEIN RETICULATA-RELATED 2, CHLOROPLASTIC-RELATED"/>
    <property type="match status" value="1"/>
</dbReference>